<name>A0A381J5N7_9CLOT</name>
<protein>
    <submittedName>
        <fullName evidence="2">Phosphohydrolase</fullName>
    </submittedName>
</protein>
<gene>
    <name evidence="2" type="ORF">NCTC9836_00826</name>
</gene>
<dbReference type="SUPFAM" id="SSF55154">
    <property type="entry name" value="CYTH-like phosphatases"/>
    <property type="match status" value="1"/>
</dbReference>
<dbReference type="GO" id="GO:0006203">
    <property type="term" value="P:dGTP catabolic process"/>
    <property type="evidence" value="ECO:0007669"/>
    <property type="project" value="TreeGrafter"/>
</dbReference>
<evidence type="ECO:0000259" key="1">
    <source>
        <dbReference type="PROSITE" id="PS51707"/>
    </source>
</evidence>
<dbReference type="InterPro" id="IPR050135">
    <property type="entry name" value="dGTPase-like"/>
</dbReference>
<dbReference type="InterPro" id="IPR023577">
    <property type="entry name" value="CYTH_domain"/>
</dbReference>
<dbReference type="Proteomes" id="UP000254664">
    <property type="component" value="Unassembled WGS sequence"/>
</dbReference>
<dbReference type="Gene3D" id="2.40.320.10">
    <property type="entry name" value="Hypothetical Protein Pfu-838710-001"/>
    <property type="match status" value="1"/>
</dbReference>
<organism evidence="2 3">
    <name type="scientific">Clostridium putrefaciens</name>
    <dbReference type="NCBI Taxonomy" id="99675"/>
    <lineage>
        <taxon>Bacteria</taxon>
        <taxon>Bacillati</taxon>
        <taxon>Bacillota</taxon>
        <taxon>Clostridia</taxon>
        <taxon>Eubacteriales</taxon>
        <taxon>Clostridiaceae</taxon>
        <taxon>Clostridium</taxon>
    </lineage>
</organism>
<proteinExistence type="predicted"/>
<feature type="domain" description="CYTH" evidence="1">
    <location>
        <begin position="282"/>
        <end position="425"/>
    </location>
</feature>
<evidence type="ECO:0000313" key="3">
    <source>
        <dbReference type="Proteomes" id="UP000254664"/>
    </source>
</evidence>
<dbReference type="EMBL" id="UFWZ01000001">
    <property type="protein sequence ID" value="SUY46530.1"/>
    <property type="molecule type" value="Genomic_DNA"/>
</dbReference>
<keyword evidence="2" id="KW-0378">Hydrolase</keyword>
<sequence>MSSLISSQLDADRLDYLLRDSLNSGVKFGNIDISRIIKSMGITIYKENLYVCIGDKYLPDIEAYLLSRFQMHESIYFHDNKCEMELIIEKIFMRIEELYNLGELTGIVPKELIPILKKEEMNIKDYIELDDYMMISLFKSLYKVEDNVLKELCAAILYRKKYKRVEIMDNGFGYVDKFKLNLVKLLNKYNYRVKDMEKEYFWLEKDIKNVMYKNNKENIWIISTNGIVSDISQISNLVNVRKEKRIHFISYDILYNLIPYEQLELFKNELKQIMDSYNSRNHIEIESKYLIPKELKEDIIISLEETDKYKISNKTKVTQMDIYYDTNDFKLLKKKISLRMREIDNKYYLTVKLPTVQDVNERFEYEFLVNDKNLINNLYLFDEYLDLDILKILKNTKPVLNIINEREKYDIYEKDSNIIGKALGL</sequence>
<dbReference type="GO" id="GO:0008832">
    <property type="term" value="F:dGTPase activity"/>
    <property type="evidence" value="ECO:0007669"/>
    <property type="project" value="TreeGrafter"/>
</dbReference>
<evidence type="ECO:0000313" key="2">
    <source>
        <dbReference type="EMBL" id="SUY46530.1"/>
    </source>
</evidence>
<dbReference type="Pfam" id="PF01928">
    <property type="entry name" value="CYTH"/>
    <property type="match status" value="1"/>
</dbReference>
<accession>A0A381J5N7</accession>
<dbReference type="PROSITE" id="PS51707">
    <property type="entry name" value="CYTH"/>
    <property type="match status" value="1"/>
</dbReference>
<dbReference type="PANTHER" id="PTHR11373:SF4">
    <property type="entry name" value="DEOXYNUCLEOSIDE TRIPHOSPHATE TRIPHOSPHOHYDROLASE SAMHD1"/>
    <property type="match status" value="1"/>
</dbReference>
<reference evidence="2 3" key="1">
    <citation type="submission" date="2018-06" db="EMBL/GenBank/DDBJ databases">
        <authorList>
            <consortium name="Pathogen Informatics"/>
            <person name="Doyle S."/>
        </authorList>
    </citation>
    <scope>NUCLEOTIDE SEQUENCE [LARGE SCALE GENOMIC DNA]</scope>
    <source>
        <strain evidence="2 3">NCTC9836</strain>
    </source>
</reference>
<dbReference type="SUPFAM" id="SSF109604">
    <property type="entry name" value="HD-domain/PDEase-like"/>
    <property type="match status" value="1"/>
</dbReference>
<dbReference type="Gene3D" id="1.20.1250.30">
    <property type="match status" value="1"/>
</dbReference>
<keyword evidence="3" id="KW-1185">Reference proteome</keyword>
<dbReference type="AlphaFoldDB" id="A0A381J5N7"/>
<dbReference type="InterPro" id="IPR033469">
    <property type="entry name" value="CYTH-like_dom_sf"/>
</dbReference>
<dbReference type="PANTHER" id="PTHR11373">
    <property type="entry name" value="DEOXYNUCLEOSIDE TRIPHOSPHATE TRIPHOSPHOHYDROLASE"/>
    <property type="match status" value="1"/>
</dbReference>